<dbReference type="OrthoDB" id="6431331at2759"/>
<dbReference type="SUPFAM" id="SSF53474">
    <property type="entry name" value="alpha/beta-Hydrolases"/>
    <property type="match status" value="2"/>
</dbReference>
<dbReference type="EMBL" id="BGZK01000316">
    <property type="protein sequence ID" value="GBP36221.1"/>
    <property type="molecule type" value="Genomic_DNA"/>
</dbReference>
<dbReference type="InterPro" id="IPR050266">
    <property type="entry name" value="AB_hydrolase_sf"/>
</dbReference>
<protein>
    <submittedName>
        <fullName evidence="2">Serine hydrolase-like protein</fullName>
    </submittedName>
</protein>
<gene>
    <name evidence="2" type="primary">serhl</name>
    <name evidence="2" type="ORF">EVAR_85468_1</name>
</gene>
<dbReference type="Pfam" id="PF00561">
    <property type="entry name" value="Abhydrolase_1"/>
    <property type="match status" value="2"/>
</dbReference>
<dbReference type="AlphaFoldDB" id="A0A4C1VBI2"/>
<feature type="domain" description="AB hydrolase-1" evidence="1">
    <location>
        <begin position="256"/>
        <end position="376"/>
    </location>
</feature>
<keyword evidence="2" id="KW-0378">Hydrolase</keyword>
<proteinExistence type="predicted"/>
<dbReference type="GO" id="GO:0016020">
    <property type="term" value="C:membrane"/>
    <property type="evidence" value="ECO:0007669"/>
    <property type="project" value="TreeGrafter"/>
</dbReference>
<evidence type="ECO:0000313" key="2">
    <source>
        <dbReference type="EMBL" id="GBP36221.1"/>
    </source>
</evidence>
<dbReference type="GO" id="GO:0016787">
    <property type="term" value="F:hydrolase activity"/>
    <property type="evidence" value="ECO:0007669"/>
    <property type="project" value="UniProtKB-KW"/>
</dbReference>
<organism evidence="2 3">
    <name type="scientific">Eumeta variegata</name>
    <name type="common">Bagworm moth</name>
    <name type="synonym">Eumeta japonica</name>
    <dbReference type="NCBI Taxonomy" id="151549"/>
    <lineage>
        <taxon>Eukaryota</taxon>
        <taxon>Metazoa</taxon>
        <taxon>Ecdysozoa</taxon>
        <taxon>Arthropoda</taxon>
        <taxon>Hexapoda</taxon>
        <taxon>Insecta</taxon>
        <taxon>Pterygota</taxon>
        <taxon>Neoptera</taxon>
        <taxon>Endopterygota</taxon>
        <taxon>Lepidoptera</taxon>
        <taxon>Glossata</taxon>
        <taxon>Ditrysia</taxon>
        <taxon>Tineoidea</taxon>
        <taxon>Psychidae</taxon>
        <taxon>Oiketicinae</taxon>
        <taxon>Eumeta</taxon>
    </lineage>
</organism>
<dbReference type="PANTHER" id="PTHR43798">
    <property type="entry name" value="MONOACYLGLYCEROL LIPASE"/>
    <property type="match status" value="1"/>
</dbReference>
<evidence type="ECO:0000313" key="3">
    <source>
        <dbReference type="Proteomes" id="UP000299102"/>
    </source>
</evidence>
<name>A0A4C1VBI2_EUMVA</name>
<reference evidence="2 3" key="1">
    <citation type="journal article" date="2019" name="Commun. Biol.">
        <title>The bagworm genome reveals a unique fibroin gene that provides high tensile strength.</title>
        <authorList>
            <person name="Kono N."/>
            <person name="Nakamura H."/>
            <person name="Ohtoshi R."/>
            <person name="Tomita M."/>
            <person name="Numata K."/>
            <person name="Arakawa K."/>
        </authorList>
    </citation>
    <scope>NUCLEOTIDE SEQUENCE [LARGE SCALE GENOMIC DNA]</scope>
</reference>
<accession>A0A4C1VBI2</accession>
<evidence type="ECO:0000259" key="1">
    <source>
        <dbReference type="Pfam" id="PF00561"/>
    </source>
</evidence>
<dbReference type="InterPro" id="IPR000073">
    <property type="entry name" value="AB_hydrolase_1"/>
</dbReference>
<dbReference type="Proteomes" id="UP000299102">
    <property type="component" value="Unassembled WGS sequence"/>
</dbReference>
<dbReference type="PANTHER" id="PTHR43798:SF33">
    <property type="entry name" value="HYDROLASE, PUTATIVE (AFU_ORTHOLOGUE AFUA_2G14860)-RELATED"/>
    <property type="match status" value="1"/>
</dbReference>
<dbReference type="STRING" id="151549.A0A4C1VBI2"/>
<dbReference type="InterPro" id="IPR029058">
    <property type="entry name" value="AB_hydrolase_fold"/>
</dbReference>
<comment type="caution">
    <text evidence="2">The sequence shown here is derived from an EMBL/GenBank/DDBJ whole genome shotgun (WGS) entry which is preliminary data.</text>
</comment>
<keyword evidence="3" id="KW-1185">Reference proteome</keyword>
<dbReference type="Gene3D" id="3.40.50.1820">
    <property type="entry name" value="alpha/beta hydrolase"/>
    <property type="match status" value="2"/>
</dbReference>
<feature type="domain" description="AB hydrolase-1" evidence="1">
    <location>
        <begin position="29"/>
        <end position="158"/>
    </location>
</feature>
<sequence>MKKIMEERYFKAPWGKVAMVSWGKPSGVPVLLVHGHMDTAATFIPLLEYLPDNYYYVGLDLPGHGKSDYFPAGVMPNQLHFIETLQLAIEHLRWERFIYISHSMGAILGIYFNAVYPGQISKIVNLDPGPPIYWFAFSKNLSMWFEALYNNYYENLNRITNENPKLHTHESAKRAVIRNRNLTEKQAEIILSRSIIPVDEEKIRLSWDVKMKHIGQPPLSKDFLFILMTNNSPPTLNLMAQGQEYVVSWGNEKGQPVLLVHGRQDSAATFLPLLEFLPRSHYYVALDFPGHGNSTPFPVGVALTRIHFVAALKEVVDHLQWRNFVYIAHSMGSEMGMLYNVLHPGRISKFILLDPVLAFQRLQLRNFPDFFELFYSNYYDNYDEHNNNNKVYKKEEAIKAVQKARGLNKYQAELVLSRNLQPVGNHIYRYIYRWFALLI</sequence>